<feature type="chain" id="PRO_5011753084" description="Secreted protein" evidence="1">
    <location>
        <begin position="25"/>
        <end position="86"/>
    </location>
</feature>
<dbReference type="Proteomes" id="UP000198683">
    <property type="component" value="Unassembled WGS sequence"/>
</dbReference>
<evidence type="ECO:0000313" key="3">
    <source>
        <dbReference type="Proteomes" id="UP000198683"/>
    </source>
</evidence>
<dbReference type="RefSeq" id="WP_090760506.1">
    <property type="nucleotide sequence ID" value="NZ_FNFB01000002.1"/>
</dbReference>
<evidence type="ECO:0000256" key="1">
    <source>
        <dbReference type="SAM" id="SignalP"/>
    </source>
</evidence>
<organism evidence="2 3">
    <name type="scientific">Nonomuraea maritima</name>
    <dbReference type="NCBI Taxonomy" id="683260"/>
    <lineage>
        <taxon>Bacteria</taxon>
        <taxon>Bacillati</taxon>
        <taxon>Actinomycetota</taxon>
        <taxon>Actinomycetes</taxon>
        <taxon>Streptosporangiales</taxon>
        <taxon>Streptosporangiaceae</taxon>
        <taxon>Nonomuraea</taxon>
    </lineage>
</organism>
<evidence type="ECO:0008006" key="4">
    <source>
        <dbReference type="Google" id="ProtNLM"/>
    </source>
</evidence>
<accession>A0A1G8VGJ9</accession>
<proteinExistence type="predicted"/>
<sequence length="86" mass="9040">MYKHGLVLAGVVGGMVMFSGSALASATNWPQDHHDRQHDVLIYQNCGEDCSIGGRHGYSAEDLEDLNALGEEGLLGSLLEGALGAL</sequence>
<keyword evidence="3" id="KW-1185">Reference proteome</keyword>
<dbReference type="AlphaFoldDB" id="A0A1G8VGJ9"/>
<keyword evidence="1" id="KW-0732">Signal</keyword>
<name>A0A1G8VGJ9_9ACTN</name>
<dbReference type="STRING" id="683260.SAMN05421874_102567"/>
<dbReference type="EMBL" id="FNFB01000002">
    <property type="protein sequence ID" value="SDJ65202.1"/>
    <property type="molecule type" value="Genomic_DNA"/>
</dbReference>
<evidence type="ECO:0000313" key="2">
    <source>
        <dbReference type="EMBL" id="SDJ65202.1"/>
    </source>
</evidence>
<protein>
    <recommendedName>
        <fullName evidence="4">Secreted protein</fullName>
    </recommendedName>
</protein>
<gene>
    <name evidence="2" type="ORF">SAMN05421874_102567</name>
</gene>
<reference evidence="2 3" key="1">
    <citation type="submission" date="2016-10" db="EMBL/GenBank/DDBJ databases">
        <authorList>
            <person name="de Groot N.N."/>
        </authorList>
    </citation>
    <scope>NUCLEOTIDE SEQUENCE [LARGE SCALE GENOMIC DNA]</scope>
    <source>
        <strain evidence="2 3">CGMCC 4.5681</strain>
    </source>
</reference>
<feature type="signal peptide" evidence="1">
    <location>
        <begin position="1"/>
        <end position="24"/>
    </location>
</feature>